<comment type="caution">
    <text evidence="2">The sequence shown here is derived from an EMBL/GenBank/DDBJ whole genome shotgun (WGS) entry which is preliminary data.</text>
</comment>
<dbReference type="EMBL" id="MEVT01000012">
    <property type="protein sequence ID" value="OGC62830.1"/>
    <property type="molecule type" value="Genomic_DNA"/>
</dbReference>
<evidence type="ECO:0000313" key="3">
    <source>
        <dbReference type="Proteomes" id="UP000176614"/>
    </source>
</evidence>
<feature type="transmembrane region" description="Helical" evidence="1">
    <location>
        <begin position="64"/>
        <end position="81"/>
    </location>
</feature>
<sequence>MDFLNLMPYRLMESITVIGSLVTVVVFILIVKGMDIRRAYFFGAISLVIAGISFIYRLEDYADVFATVTFLIFSVMVLGVFSRELLDEK</sequence>
<accession>A0A1F4W0F4</accession>
<protein>
    <submittedName>
        <fullName evidence="2">Uncharacterized protein</fullName>
    </submittedName>
</protein>
<feature type="transmembrane region" description="Helical" evidence="1">
    <location>
        <begin position="38"/>
        <end position="58"/>
    </location>
</feature>
<evidence type="ECO:0000256" key="1">
    <source>
        <dbReference type="SAM" id="Phobius"/>
    </source>
</evidence>
<gene>
    <name evidence="2" type="ORF">A2264_04145</name>
</gene>
<evidence type="ECO:0000313" key="2">
    <source>
        <dbReference type="EMBL" id="OGC62830.1"/>
    </source>
</evidence>
<dbReference type="AlphaFoldDB" id="A0A1F4W0F4"/>
<proteinExistence type="predicted"/>
<organism evidence="2 3">
    <name type="scientific">candidate division WWE3 bacterium RIFOXYA2_FULL_46_9</name>
    <dbReference type="NCBI Taxonomy" id="1802636"/>
    <lineage>
        <taxon>Bacteria</taxon>
        <taxon>Katanobacteria</taxon>
    </lineage>
</organism>
<reference evidence="2 3" key="1">
    <citation type="journal article" date="2016" name="Nat. Commun.">
        <title>Thousands of microbial genomes shed light on interconnected biogeochemical processes in an aquifer system.</title>
        <authorList>
            <person name="Anantharaman K."/>
            <person name="Brown C.T."/>
            <person name="Hug L.A."/>
            <person name="Sharon I."/>
            <person name="Castelle C.J."/>
            <person name="Probst A.J."/>
            <person name="Thomas B.C."/>
            <person name="Singh A."/>
            <person name="Wilkins M.J."/>
            <person name="Karaoz U."/>
            <person name="Brodie E.L."/>
            <person name="Williams K.H."/>
            <person name="Hubbard S.S."/>
            <person name="Banfield J.F."/>
        </authorList>
    </citation>
    <scope>NUCLEOTIDE SEQUENCE [LARGE SCALE GENOMIC DNA]</scope>
</reference>
<name>A0A1F4W0F4_UNCKA</name>
<keyword evidence="1" id="KW-0812">Transmembrane</keyword>
<feature type="transmembrane region" description="Helical" evidence="1">
    <location>
        <begin position="12"/>
        <end position="31"/>
    </location>
</feature>
<dbReference type="Proteomes" id="UP000176614">
    <property type="component" value="Unassembled WGS sequence"/>
</dbReference>
<keyword evidence="1" id="KW-0472">Membrane</keyword>
<keyword evidence="1" id="KW-1133">Transmembrane helix</keyword>